<comment type="caution">
    <text evidence="1">The sequence shown here is derived from an EMBL/GenBank/DDBJ whole genome shotgun (WGS) entry which is preliminary data.</text>
</comment>
<accession>E5XPH4</accession>
<dbReference type="AlphaFoldDB" id="E5XPH4"/>
<dbReference type="EMBL" id="ACZI02000003">
    <property type="protein sequence ID" value="EFV13757.2"/>
    <property type="molecule type" value="Genomic_DNA"/>
</dbReference>
<keyword evidence="2" id="KW-1185">Reference proteome</keyword>
<organism evidence="1 2">
    <name type="scientific">Segniliparus rugosus (strain ATCC BAA-974 / DSM 45345 / CCUG 50838 / CIP 108380 / JCM 13579 / CDC 945)</name>
    <dbReference type="NCBI Taxonomy" id="679197"/>
    <lineage>
        <taxon>Bacteria</taxon>
        <taxon>Bacillati</taxon>
        <taxon>Actinomycetota</taxon>
        <taxon>Actinomycetes</taxon>
        <taxon>Mycobacteriales</taxon>
        <taxon>Segniliparaceae</taxon>
        <taxon>Segniliparus</taxon>
    </lineage>
</organism>
<dbReference type="STRING" id="679197.HMPREF9336_01396"/>
<proteinExistence type="predicted"/>
<evidence type="ECO:0000313" key="2">
    <source>
        <dbReference type="Proteomes" id="UP000004816"/>
    </source>
</evidence>
<dbReference type="eggNOG" id="COG1597">
    <property type="taxonomic scope" value="Bacteria"/>
</dbReference>
<evidence type="ECO:0000313" key="1">
    <source>
        <dbReference type="EMBL" id="EFV13757.2"/>
    </source>
</evidence>
<reference evidence="1 2" key="1">
    <citation type="journal article" date="2011" name="Stand. Genomic Sci.">
        <title>High quality draft genome sequence of Segniliparus rugosus CDC 945(T)= (ATCC BAA-974(T)).</title>
        <authorList>
            <person name="Earl A.M."/>
            <person name="Desjardins C.A."/>
            <person name="Fitzgerald M.G."/>
            <person name="Arachchi H.M."/>
            <person name="Zeng Q."/>
            <person name="Mehta T."/>
            <person name="Griggs A."/>
            <person name="Birren B.W."/>
            <person name="Toney N.C."/>
            <person name="Carr J."/>
            <person name="Posey J."/>
            <person name="Butler W.R."/>
        </authorList>
    </citation>
    <scope>NUCLEOTIDE SEQUENCE [LARGE SCALE GENOMIC DNA]</scope>
    <source>
        <strain evidence="2">ATCC BAA-974 / DSM 45345 / CCUG 50838 / CIP 108380 / JCM 13579 / CDC 945</strain>
    </source>
</reference>
<dbReference type="Proteomes" id="UP000004816">
    <property type="component" value="Unassembled WGS sequence"/>
</dbReference>
<protein>
    <submittedName>
        <fullName evidence="1">Uncharacterized protein</fullName>
    </submittedName>
</protein>
<dbReference type="OrthoDB" id="5189801at2"/>
<sequence length="229" mass="24309">MSALVLAHASRQLPESLAALPQIHRLSSFADRKALDQALRGAKTARRLIVLPAEGSGADADLAAVLTRLMRREQLELPVAYLPAERTPCAKAHALSLDPDRALAEAAVPRPLLRDDDGFAIVGEAAITGPEGGSFYGESIVDDTQLRFGEIGSVVVRATGSAPGLRACARRGGRLGGLAEGILPPKWVEGRAAQTGAAAMRVVRDGVAAPRSRTRITFFRHTEDWLLVP</sequence>
<gene>
    <name evidence="1" type="ORF">HMPREF9336_01396</name>
</gene>
<name>E5XPH4_SEGRC</name>
<dbReference type="HOGENOM" id="CLU_087221_0_0_11"/>
<dbReference type="RefSeq" id="WP_021030912.1">
    <property type="nucleotide sequence ID" value="NZ_KI391954.1"/>
</dbReference>